<proteinExistence type="predicted"/>
<dbReference type="SUPFAM" id="SSF53474">
    <property type="entry name" value="alpha/beta-Hydrolases"/>
    <property type="match status" value="1"/>
</dbReference>
<dbReference type="PANTHER" id="PTHR36837">
    <property type="entry name" value="POLY(3-HYDROXYALKANOATE) POLYMERASE SUBUNIT PHAC"/>
    <property type="match status" value="1"/>
</dbReference>
<dbReference type="Pfam" id="PF06850">
    <property type="entry name" value="PHB_depo_C"/>
    <property type="match status" value="1"/>
</dbReference>
<dbReference type="InterPro" id="IPR029058">
    <property type="entry name" value="AB_hydrolase_fold"/>
</dbReference>
<dbReference type="AlphaFoldDB" id="A0A1M7DX89"/>
<feature type="domain" description="PHB de-polymerase C-terminal" evidence="1">
    <location>
        <begin position="168"/>
        <end position="365"/>
    </location>
</feature>
<protein>
    <submittedName>
        <fullName evidence="2">Poly(3-hydroxybutyrate) depolymerase</fullName>
    </submittedName>
</protein>
<dbReference type="InterPro" id="IPR009656">
    <property type="entry name" value="PHB_depo_C"/>
</dbReference>
<reference evidence="3" key="1">
    <citation type="submission" date="2016-11" db="EMBL/GenBank/DDBJ databases">
        <authorList>
            <person name="Varghese N."/>
            <person name="Submissions S."/>
        </authorList>
    </citation>
    <scope>NUCLEOTIDE SEQUENCE [LARGE SCALE GENOMIC DNA]</scope>
    <source>
        <strain evidence="3">DSM 6637</strain>
    </source>
</reference>
<evidence type="ECO:0000313" key="3">
    <source>
        <dbReference type="Proteomes" id="UP000184444"/>
    </source>
</evidence>
<dbReference type="EMBL" id="FRCK01000001">
    <property type="protein sequence ID" value="SHL84114.1"/>
    <property type="molecule type" value="Genomic_DNA"/>
</dbReference>
<keyword evidence="3" id="KW-1185">Reference proteome</keyword>
<dbReference type="STRING" id="53463.SAMN05444389_101627"/>
<dbReference type="InterPro" id="IPR051321">
    <property type="entry name" value="PHA/PHB_synthase"/>
</dbReference>
<dbReference type="RefSeq" id="WP_073061808.1">
    <property type="nucleotide sequence ID" value="NZ_FRCK01000001.1"/>
</dbReference>
<dbReference type="Gene3D" id="3.40.50.1820">
    <property type="entry name" value="alpha/beta hydrolase"/>
    <property type="match status" value="1"/>
</dbReference>
<dbReference type="Proteomes" id="UP000184444">
    <property type="component" value="Unassembled WGS sequence"/>
</dbReference>
<evidence type="ECO:0000313" key="2">
    <source>
        <dbReference type="EMBL" id="SHL84114.1"/>
    </source>
</evidence>
<name>A0A1M7DX89_9RHOB</name>
<dbReference type="OrthoDB" id="8437087at2"/>
<organism evidence="2 3">
    <name type="scientific">Paracoccus solventivorans</name>
    <dbReference type="NCBI Taxonomy" id="53463"/>
    <lineage>
        <taxon>Bacteria</taxon>
        <taxon>Pseudomonadati</taxon>
        <taxon>Pseudomonadota</taxon>
        <taxon>Alphaproteobacteria</taxon>
        <taxon>Rhodobacterales</taxon>
        <taxon>Paracoccaceae</taxon>
        <taxon>Paracoccus</taxon>
    </lineage>
</organism>
<gene>
    <name evidence="2" type="ORF">SAMN05444389_101627</name>
</gene>
<accession>A0A1M7DX89</accession>
<evidence type="ECO:0000259" key="1">
    <source>
        <dbReference type="Pfam" id="PF06850"/>
    </source>
</evidence>
<sequence length="369" mass="39452">MGESRTSFSSTGPAIPAGRHGRYVARVGFEISRIDDPALEVRERELAVSAFHVLLEFDCPGREARGTVVLPPPLSGVVSRIMRETVLALLPRYRVLVPDWINPRFIPLREGSFGLDANIAAIIGALRAAGPGAGLVALCQSGAPSLAAAAVMAAQGDPAAPAALALLGSPIDPRANPTSLSRHLAGSRPYHLQSLAITPVRHGYPGVGRLVYSADTQESVHATARFRRAFMPGWLSWTPFPDMGEIDRQVPLSDLCSIMVDVDARHFLENIDAVFRRRALVTGGLIHDGITVDPGAIRDCALLTVEGMEDRIIAPGQTAAAHALCPRLPPERHLALRIEGCNHLALFGGEAFQTGVAPAIIAWLDRWLG</sequence>
<dbReference type="PANTHER" id="PTHR36837:SF4">
    <property type="entry name" value="BLR0908 PROTEIN"/>
    <property type="match status" value="1"/>
</dbReference>